<feature type="domain" description="Major facilitator superfamily (MFS) profile" evidence="8">
    <location>
        <begin position="22"/>
        <end position="401"/>
    </location>
</feature>
<comment type="caution">
    <text evidence="9">The sequence shown here is derived from an EMBL/GenBank/DDBJ whole genome shotgun (WGS) entry which is preliminary data.</text>
</comment>
<gene>
    <name evidence="9" type="ORF">K875_00210</name>
</gene>
<evidence type="ECO:0000256" key="3">
    <source>
        <dbReference type="ARBA" id="ARBA00022475"/>
    </source>
</evidence>
<dbReference type="InterPro" id="IPR036259">
    <property type="entry name" value="MFS_trans_sf"/>
</dbReference>
<dbReference type="InterPro" id="IPR020846">
    <property type="entry name" value="MFS_dom"/>
</dbReference>
<dbReference type="GO" id="GO:0005886">
    <property type="term" value="C:plasma membrane"/>
    <property type="evidence" value="ECO:0007669"/>
    <property type="project" value="UniProtKB-SubCell"/>
</dbReference>
<comment type="subcellular location">
    <subcellularLocation>
        <location evidence="1">Cell membrane</location>
        <topology evidence="1">Multi-pass membrane protein</topology>
    </subcellularLocation>
</comment>
<dbReference type="PANTHER" id="PTHR23517:SF13">
    <property type="entry name" value="MAJOR FACILITATOR SUPERFAMILY MFS_1"/>
    <property type="match status" value="1"/>
</dbReference>
<evidence type="ECO:0000256" key="1">
    <source>
        <dbReference type="ARBA" id="ARBA00004651"/>
    </source>
</evidence>
<dbReference type="Pfam" id="PF07690">
    <property type="entry name" value="MFS_1"/>
    <property type="match status" value="1"/>
</dbReference>
<dbReference type="PROSITE" id="PS00216">
    <property type="entry name" value="SUGAR_TRANSPORT_1"/>
    <property type="match status" value="1"/>
</dbReference>
<feature type="transmembrane region" description="Helical" evidence="7">
    <location>
        <begin position="178"/>
        <end position="198"/>
    </location>
</feature>
<feature type="transmembrane region" description="Helical" evidence="7">
    <location>
        <begin position="262"/>
        <end position="282"/>
    </location>
</feature>
<dbReference type="PATRIC" id="fig|1324261.3.peg.219"/>
<dbReference type="GO" id="GO:0022857">
    <property type="term" value="F:transmembrane transporter activity"/>
    <property type="evidence" value="ECO:0007669"/>
    <property type="project" value="InterPro"/>
</dbReference>
<feature type="transmembrane region" description="Helical" evidence="7">
    <location>
        <begin position="150"/>
        <end position="172"/>
    </location>
</feature>
<feature type="transmembrane region" description="Helical" evidence="7">
    <location>
        <begin position="115"/>
        <end position="138"/>
    </location>
</feature>
<keyword evidence="4 7" id="KW-0812">Transmembrane</keyword>
<dbReference type="InterPro" id="IPR050171">
    <property type="entry name" value="MFS_Transporters"/>
</dbReference>
<dbReference type="Gene3D" id="1.20.1250.20">
    <property type="entry name" value="MFS general substrate transporter like domains"/>
    <property type="match status" value="1"/>
</dbReference>
<dbReference type="InterPro" id="IPR011701">
    <property type="entry name" value="MFS"/>
</dbReference>
<evidence type="ECO:0000313" key="9">
    <source>
        <dbReference type="EMBL" id="KBZ69492.1"/>
    </source>
</evidence>
<evidence type="ECO:0000259" key="8">
    <source>
        <dbReference type="PROSITE" id="PS50850"/>
    </source>
</evidence>
<keyword evidence="10" id="KW-1185">Reference proteome</keyword>
<feature type="transmembrane region" description="Helical" evidence="7">
    <location>
        <begin position="294"/>
        <end position="313"/>
    </location>
</feature>
<dbReference type="Proteomes" id="UP000025947">
    <property type="component" value="Unassembled WGS sequence"/>
</dbReference>
<feature type="transmembrane region" description="Helical" evidence="7">
    <location>
        <begin position="376"/>
        <end position="398"/>
    </location>
</feature>
<evidence type="ECO:0000256" key="2">
    <source>
        <dbReference type="ARBA" id="ARBA00022448"/>
    </source>
</evidence>
<evidence type="ECO:0000313" key="10">
    <source>
        <dbReference type="Proteomes" id="UP000025947"/>
    </source>
</evidence>
<dbReference type="SUPFAM" id="SSF103473">
    <property type="entry name" value="MFS general substrate transporter"/>
    <property type="match status" value="1"/>
</dbReference>
<keyword evidence="3" id="KW-1003">Cell membrane</keyword>
<sequence>MTSSNVRTGHRDGARPRRAAARTQALFVSVLTLLLATGWVANHFVGLMPVISDTEHLGTATLDGIFGIYALGLLPGLLVGGRVSDALGRRSVALAGSSAALLGTAVMLLSQHAGALLLGRLIVGIGVGLAISSCTAWASDLRGPAGAATAGAVLTAGFALGPFAGGIIVWAGRSGVRVSFAVAAAIVVLATLAVAATARRAEGSGSATRYDSERTEPAAPAAHGFGRALSWAMPLAPWVYASATLGFVTIPTRLHTALAAPMAAGTATLIVNGVSGAVQILARALRWGPQAGTAGAVLAALGYATAAIAPPALTPALGLPLLLVLGCASGLCLREGLIDLEAAAPPHLRGALTGVFYVVTYVGFALPLVLATVGSAASVAILSVMAVLAAVTAAARAVRLRRDSHRQD</sequence>
<dbReference type="AlphaFoldDB" id="A0A051UJZ6"/>
<dbReference type="HOGENOM" id="CLU_038683_1_0_11"/>
<evidence type="ECO:0000256" key="6">
    <source>
        <dbReference type="ARBA" id="ARBA00023136"/>
    </source>
</evidence>
<feature type="transmembrane region" description="Helical" evidence="7">
    <location>
        <begin position="319"/>
        <end position="338"/>
    </location>
</feature>
<dbReference type="PANTHER" id="PTHR23517">
    <property type="entry name" value="RESISTANCE PROTEIN MDTM, PUTATIVE-RELATED-RELATED"/>
    <property type="match status" value="1"/>
</dbReference>
<feature type="transmembrane region" description="Helical" evidence="7">
    <location>
        <begin position="57"/>
        <end position="79"/>
    </location>
</feature>
<feature type="transmembrane region" description="Helical" evidence="7">
    <location>
        <begin position="91"/>
        <end position="109"/>
    </location>
</feature>
<proteinExistence type="predicted"/>
<evidence type="ECO:0000256" key="7">
    <source>
        <dbReference type="SAM" id="Phobius"/>
    </source>
</evidence>
<keyword evidence="5 7" id="KW-1133">Transmembrane helix</keyword>
<dbReference type="EMBL" id="JLXW01000001">
    <property type="protein sequence ID" value="KBZ69492.1"/>
    <property type="molecule type" value="Genomic_DNA"/>
</dbReference>
<protein>
    <recommendedName>
        <fullName evidence="8">Major facilitator superfamily (MFS) profile domain-containing protein</fullName>
    </recommendedName>
</protein>
<reference evidence="9 10" key="1">
    <citation type="submission" date="2014-04" db="EMBL/GenBank/DDBJ databases">
        <title>The Genome Sequence of Mycobacterium tuberculosis TKK-01-0051.</title>
        <authorList>
            <consortium name="The Broad Institute Genomics Platform"/>
            <consortium name="The Broad Institute Genome Sequencing Center for Infectious Disease"/>
            <person name="Earl A.M."/>
            <person name="Cohen K."/>
            <person name="Pym A."/>
            <person name="Bishai W."/>
            <person name="Maharaj K."/>
            <person name="Desjardins C."/>
            <person name="Abeel T."/>
            <person name="Young S."/>
            <person name="Zeng Q."/>
            <person name="Gargeya S."/>
            <person name="Abouelleil A."/>
            <person name="Alvarado L."/>
            <person name="Chapman S.B."/>
            <person name="Gainer-Dewar J."/>
            <person name="Goldberg J."/>
            <person name="Griggs A."/>
            <person name="Gujja S."/>
            <person name="Hansen M."/>
            <person name="Howarth C."/>
            <person name="Imamovic A."/>
            <person name="Larimer J."/>
            <person name="Murphy C."/>
            <person name="Naylor J."/>
            <person name="Pearson M."/>
            <person name="Poon T.W."/>
            <person name="Priest M."/>
            <person name="Roberts A."/>
            <person name="Saif S."/>
            <person name="Shea T."/>
            <person name="Sykes S."/>
            <person name="Wortman J."/>
            <person name="Nusbaum C."/>
            <person name="Birren B."/>
        </authorList>
    </citation>
    <scope>NUCLEOTIDE SEQUENCE [LARGE SCALE GENOMIC DNA]</scope>
    <source>
        <strain evidence="9 10">TKK-01-0051</strain>
    </source>
</reference>
<feature type="transmembrane region" description="Helical" evidence="7">
    <location>
        <begin position="25"/>
        <end position="45"/>
    </location>
</feature>
<dbReference type="InterPro" id="IPR005829">
    <property type="entry name" value="Sugar_transporter_CS"/>
</dbReference>
<keyword evidence="2" id="KW-0813">Transport</keyword>
<feature type="transmembrane region" description="Helical" evidence="7">
    <location>
        <begin position="231"/>
        <end position="250"/>
    </location>
</feature>
<name>A0A051UJZ6_9MYCO</name>
<accession>A0A051UJZ6</accession>
<dbReference type="PROSITE" id="PS50850">
    <property type="entry name" value="MFS"/>
    <property type="match status" value="1"/>
</dbReference>
<evidence type="ECO:0000256" key="5">
    <source>
        <dbReference type="ARBA" id="ARBA00022989"/>
    </source>
</evidence>
<feature type="transmembrane region" description="Helical" evidence="7">
    <location>
        <begin position="350"/>
        <end position="370"/>
    </location>
</feature>
<organism evidence="9 10">
    <name type="scientific">Mycobacterium [tuberculosis] TKK-01-0051</name>
    <dbReference type="NCBI Taxonomy" id="1324261"/>
    <lineage>
        <taxon>Bacteria</taxon>
        <taxon>Bacillati</taxon>
        <taxon>Actinomycetota</taxon>
        <taxon>Actinomycetes</taxon>
        <taxon>Mycobacteriales</taxon>
        <taxon>Mycobacteriaceae</taxon>
        <taxon>Mycobacterium</taxon>
        <taxon>Mycobacterium avium complex (MAC)</taxon>
    </lineage>
</organism>
<dbReference type="RefSeq" id="WP_044483020.1">
    <property type="nucleotide sequence ID" value="NZ_KK328284.1"/>
</dbReference>
<evidence type="ECO:0000256" key="4">
    <source>
        <dbReference type="ARBA" id="ARBA00022692"/>
    </source>
</evidence>
<keyword evidence="6 7" id="KW-0472">Membrane</keyword>